<gene>
    <name evidence="13" type="ORF">IFO71_08700</name>
</gene>
<dbReference type="GO" id="GO:0005886">
    <property type="term" value="C:plasma membrane"/>
    <property type="evidence" value="ECO:0007669"/>
    <property type="project" value="UniProtKB-SubCell"/>
</dbReference>
<dbReference type="Proteomes" id="UP000613768">
    <property type="component" value="Unassembled WGS sequence"/>
</dbReference>
<feature type="transmembrane region" description="Helical" evidence="9">
    <location>
        <begin position="61"/>
        <end position="83"/>
    </location>
</feature>
<sequence>MSAAWVALLKRYAAVWRGAWAERASMEPVKRSPDELAFLPAHLELIEQPTSPTARWTMRCLIALFSVALIWACVGQVDIVAVAQGRTVVGSRSKLVQPVETAVVKRILVRDGQSVQAGDLLIELDATLAQADLQQARTGLLDARLAELRFSALALGLQTGSAPLLAAADDLPADLPESRLSAEQQLASSQFEAYRARHQALEASIAQRQAELDTLSASVEPLNASARIAAERALDYGRLVEKGHVGRHDYLLVEQQRIDAERDLAAQRNRLHEVRSALAAAKDELDVLRNDTRRQVLDGQREAAEQARQLQAELAKADQRDRLMALRAPVSGTVQQLAVHSVGGVVTPAQPLMVVVPDDESLEIEAQVLNKDIGFVRSGQIVTVKVESFPYTRYGHLEGEVESVSLDAAQDEQLGLVFPARVRLERSALTIDGVDVRLSAGMNVSVEVKTGQRRIIDFLLSPLRSHSSEALRER</sequence>
<evidence type="ECO:0000256" key="7">
    <source>
        <dbReference type="ARBA" id="ARBA00022989"/>
    </source>
</evidence>
<proteinExistence type="inferred from homology"/>
<dbReference type="PRINTS" id="PR01490">
    <property type="entry name" value="RTXTOXIND"/>
</dbReference>
<name>A0AAW3ZN74_9GAMM</name>
<protein>
    <recommendedName>
        <fullName evidence="9">Membrane fusion protein (MFP) family protein</fullName>
    </recommendedName>
</protein>
<evidence type="ECO:0000313" key="14">
    <source>
        <dbReference type="Proteomes" id="UP000613768"/>
    </source>
</evidence>
<accession>A0AAW3ZN74</accession>
<evidence type="ECO:0000256" key="9">
    <source>
        <dbReference type="RuleBase" id="RU365093"/>
    </source>
</evidence>
<evidence type="ECO:0000256" key="8">
    <source>
        <dbReference type="ARBA" id="ARBA00023136"/>
    </source>
</evidence>
<keyword evidence="8 9" id="KW-0472">Membrane</keyword>
<comment type="similarity">
    <text evidence="2 9">Belongs to the membrane fusion protein (MFP) (TC 8.A.1) family.</text>
</comment>
<evidence type="ECO:0000256" key="2">
    <source>
        <dbReference type="ARBA" id="ARBA00009477"/>
    </source>
</evidence>
<keyword evidence="4 9" id="KW-1003">Cell membrane</keyword>
<dbReference type="EMBL" id="JACYTR010000013">
    <property type="protein sequence ID" value="MBD8525821.1"/>
    <property type="molecule type" value="Genomic_DNA"/>
</dbReference>
<feature type="domain" description="CyaD-like alpha-helical hairpin" evidence="11">
    <location>
        <begin position="125"/>
        <end position="324"/>
    </location>
</feature>
<organism evidence="13 14">
    <name type="scientific">Pseudomarimonas arenosa</name>
    <dbReference type="NCBI Taxonomy" id="2774145"/>
    <lineage>
        <taxon>Bacteria</taxon>
        <taxon>Pseudomonadati</taxon>
        <taxon>Pseudomonadota</taxon>
        <taxon>Gammaproteobacteria</taxon>
        <taxon>Lysobacterales</taxon>
        <taxon>Lysobacteraceae</taxon>
        <taxon>Pseudomarimonas</taxon>
    </lineage>
</organism>
<feature type="domain" description="AprE-like beta-barrel" evidence="12">
    <location>
        <begin position="362"/>
        <end position="451"/>
    </location>
</feature>
<keyword evidence="14" id="KW-1185">Reference proteome</keyword>
<comment type="caution">
    <text evidence="13">The sequence shown here is derived from an EMBL/GenBank/DDBJ whole genome shotgun (WGS) entry which is preliminary data.</text>
</comment>
<evidence type="ECO:0000256" key="1">
    <source>
        <dbReference type="ARBA" id="ARBA00004377"/>
    </source>
</evidence>
<evidence type="ECO:0000313" key="13">
    <source>
        <dbReference type="EMBL" id="MBD8525821.1"/>
    </source>
</evidence>
<dbReference type="Gene3D" id="1.10.287.470">
    <property type="entry name" value="Helix hairpin bin"/>
    <property type="match status" value="1"/>
</dbReference>
<dbReference type="Pfam" id="PF25988">
    <property type="entry name" value="HH_CyaD"/>
    <property type="match status" value="1"/>
</dbReference>
<reference evidence="13 14" key="1">
    <citation type="submission" date="2020-09" db="EMBL/GenBank/DDBJ databases">
        <title>Pseudoxanthomonas sp. CAU 1598 isolated from sand of Yaerae Beach.</title>
        <authorList>
            <person name="Kim W."/>
        </authorList>
    </citation>
    <scope>NUCLEOTIDE SEQUENCE [LARGE SCALE GENOMIC DNA]</scope>
    <source>
        <strain evidence="13 14">CAU 1598</strain>
    </source>
</reference>
<dbReference type="Gene3D" id="2.40.50.100">
    <property type="match status" value="1"/>
</dbReference>
<dbReference type="InterPro" id="IPR010129">
    <property type="entry name" value="T1SS_HlyD"/>
</dbReference>
<dbReference type="InterPro" id="IPR059040">
    <property type="entry name" value="HH_CyaD-like"/>
</dbReference>
<dbReference type="InterPro" id="IPR050739">
    <property type="entry name" value="MFP"/>
</dbReference>
<evidence type="ECO:0000256" key="5">
    <source>
        <dbReference type="ARBA" id="ARBA00022519"/>
    </source>
</evidence>
<evidence type="ECO:0000256" key="3">
    <source>
        <dbReference type="ARBA" id="ARBA00022448"/>
    </source>
</evidence>
<feature type="coiled-coil region" evidence="10">
    <location>
        <begin position="264"/>
        <end position="320"/>
    </location>
</feature>
<dbReference type="RefSeq" id="WP_192029243.1">
    <property type="nucleotide sequence ID" value="NZ_JACYTR010000013.1"/>
</dbReference>
<dbReference type="PANTHER" id="PTHR30386">
    <property type="entry name" value="MEMBRANE FUSION SUBUNIT OF EMRAB-TOLC MULTIDRUG EFFLUX PUMP"/>
    <property type="match status" value="1"/>
</dbReference>
<keyword evidence="10" id="KW-0175">Coiled coil</keyword>
<dbReference type="Pfam" id="PF26002">
    <property type="entry name" value="Beta-barrel_AprE"/>
    <property type="match status" value="1"/>
</dbReference>
<keyword evidence="5 9" id="KW-0997">Cell inner membrane</keyword>
<dbReference type="GO" id="GO:0009306">
    <property type="term" value="P:protein secretion"/>
    <property type="evidence" value="ECO:0007669"/>
    <property type="project" value="InterPro"/>
</dbReference>
<keyword evidence="6 9" id="KW-0812">Transmembrane</keyword>
<evidence type="ECO:0000259" key="12">
    <source>
        <dbReference type="Pfam" id="PF26002"/>
    </source>
</evidence>
<comment type="subcellular location">
    <subcellularLocation>
        <location evidence="1 9">Cell inner membrane</location>
        <topology evidence="1 9">Single-pass membrane protein</topology>
    </subcellularLocation>
</comment>
<keyword evidence="3 9" id="KW-0813">Transport</keyword>
<dbReference type="NCBIfam" id="TIGR01843">
    <property type="entry name" value="type_I_hlyD"/>
    <property type="match status" value="1"/>
</dbReference>
<evidence type="ECO:0000259" key="11">
    <source>
        <dbReference type="Pfam" id="PF25988"/>
    </source>
</evidence>
<evidence type="ECO:0000256" key="4">
    <source>
        <dbReference type="ARBA" id="ARBA00022475"/>
    </source>
</evidence>
<evidence type="ECO:0000256" key="10">
    <source>
        <dbReference type="SAM" id="Coils"/>
    </source>
</evidence>
<keyword evidence="7 9" id="KW-1133">Transmembrane helix</keyword>
<dbReference type="AlphaFoldDB" id="A0AAW3ZN74"/>
<dbReference type="Gene3D" id="2.40.30.170">
    <property type="match status" value="1"/>
</dbReference>
<dbReference type="PROSITE" id="PS00543">
    <property type="entry name" value="HLYD_FAMILY"/>
    <property type="match status" value="1"/>
</dbReference>
<dbReference type="InterPro" id="IPR058982">
    <property type="entry name" value="Beta-barrel_AprE"/>
</dbReference>
<dbReference type="PANTHER" id="PTHR30386:SF27">
    <property type="entry name" value="MEMBRANE FUSION PROTEIN (MFP) FAMILY PROTEIN"/>
    <property type="match status" value="1"/>
</dbReference>
<evidence type="ECO:0000256" key="6">
    <source>
        <dbReference type="ARBA" id="ARBA00022692"/>
    </source>
</evidence>
<dbReference type="InterPro" id="IPR006144">
    <property type="entry name" value="Secretion_HlyD_CS"/>
</dbReference>